<gene>
    <name evidence="1" type="ORF">F4827_001084</name>
</gene>
<accession>A0A7W9TTQ0</accession>
<reference evidence="1 2" key="1">
    <citation type="submission" date="2020-08" db="EMBL/GenBank/DDBJ databases">
        <title>Above-ground endophytic microbial communities from plants in different locations in the United States.</title>
        <authorList>
            <person name="Frank C."/>
        </authorList>
    </citation>
    <scope>NUCLEOTIDE SEQUENCE [LARGE SCALE GENOMIC DNA]</scope>
    <source>
        <strain evidence="1 2">WP4_2_2</strain>
    </source>
</reference>
<comment type="caution">
    <text evidence="1">The sequence shown here is derived from an EMBL/GenBank/DDBJ whole genome shotgun (WGS) entry which is preliminary data.</text>
</comment>
<proteinExistence type="predicted"/>
<dbReference type="AlphaFoldDB" id="A0A7W9TTQ0"/>
<evidence type="ECO:0000313" key="1">
    <source>
        <dbReference type="EMBL" id="MBB6101258.1"/>
    </source>
</evidence>
<name>A0A7W9TTQ0_9BURK</name>
<dbReference type="Proteomes" id="UP000571554">
    <property type="component" value="Unassembled WGS sequence"/>
</dbReference>
<organism evidence="1 2">
    <name type="scientific">Paraburkholderia bannensis</name>
    <dbReference type="NCBI Taxonomy" id="765414"/>
    <lineage>
        <taxon>Bacteria</taxon>
        <taxon>Pseudomonadati</taxon>
        <taxon>Pseudomonadota</taxon>
        <taxon>Betaproteobacteria</taxon>
        <taxon>Burkholderiales</taxon>
        <taxon>Burkholderiaceae</taxon>
        <taxon>Paraburkholderia</taxon>
    </lineage>
</organism>
<protein>
    <submittedName>
        <fullName evidence="1">Uncharacterized protein</fullName>
    </submittedName>
</protein>
<evidence type="ECO:0000313" key="2">
    <source>
        <dbReference type="Proteomes" id="UP000571554"/>
    </source>
</evidence>
<keyword evidence="2" id="KW-1185">Reference proteome</keyword>
<dbReference type="EMBL" id="JACHBW010000002">
    <property type="protein sequence ID" value="MBB6101258.1"/>
    <property type="molecule type" value="Genomic_DNA"/>
</dbReference>
<sequence length="46" mass="5034">MNFAVQATPFSARGNTRARHDSLMHVTVKTDRAQAVAARNFGKISC</sequence>